<dbReference type="InterPro" id="IPR000829">
    <property type="entry name" value="DAGK"/>
</dbReference>
<evidence type="ECO:0000256" key="4">
    <source>
        <dbReference type="ARBA" id="ARBA00022516"/>
    </source>
</evidence>
<keyword evidence="7 17" id="KW-0547">Nucleotide-binding</keyword>
<feature type="binding site" evidence="17">
    <location>
        <begin position="90"/>
        <end position="91"/>
    </location>
    <ligand>
        <name>ATP</name>
        <dbReference type="ChEBI" id="CHEBI:30616"/>
    </ligand>
</feature>
<proteinExistence type="inferred from homology"/>
<evidence type="ECO:0000256" key="13">
    <source>
        <dbReference type="ARBA" id="ARBA00023209"/>
    </source>
</evidence>
<keyword evidence="5 20" id="KW-0808">Transferase</keyword>
<dbReference type="PANTHER" id="PTHR34299">
    <property type="entry name" value="DIACYLGLYCEROL KINASE"/>
    <property type="match status" value="1"/>
</dbReference>
<keyword evidence="9 17" id="KW-0067">ATP-binding</keyword>
<comment type="similarity">
    <text evidence="2">Belongs to the bacterial diacylglycerol kinase family.</text>
</comment>
<keyword evidence="4" id="KW-0444">Lipid biosynthesis</keyword>
<keyword evidence="21" id="KW-1185">Reference proteome</keyword>
<evidence type="ECO:0000256" key="3">
    <source>
        <dbReference type="ARBA" id="ARBA00022475"/>
    </source>
</evidence>
<feature type="binding site" evidence="17">
    <location>
        <position position="24"/>
    </location>
    <ligand>
        <name>ATP</name>
        <dbReference type="ChEBI" id="CHEBI:30616"/>
    </ligand>
</feature>
<keyword evidence="18" id="KW-0460">Magnesium</keyword>
<evidence type="ECO:0000256" key="15">
    <source>
        <dbReference type="PIRSR" id="PIRSR600829-1"/>
    </source>
</evidence>
<dbReference type="Pfam" id="PF01219">
    <property type="entry name" value="DAGK_prokar"/>
    <property type="match status" value="1"/>
</dbReference>
<dbReference type="OrthoDB" id="9796011at2"/>
<keyword evidence="12 19" id="KW-0472">Membrane</keyword>
<evidence type="ECO:0000256" key="8">
    <source>
        <dbReference type="ARBA" id="ARBA00022777"/>
    </source>
</evidence>
<dbReference type="GO" id="GO:0008654">
    <property type="term" value="P:phospholipid biosynthetic process"/>
    <property type="evidence" value="ECO:0007669"/>
    <property type="project" value="UniProtKB-KW"/>
</dbReference>
<evidence type="ECO:0000256" key="10">
    <source>
        <dbReference type="ARBA" id="ARBA00022989"/>
    </source>
</evidence>
<feature type="binding site" evidence="16">
    <location>
        <position position="65"/>
    </location>
    <ligand>
        <name>substrate</name>
    </ligand>
</feature>
<evidence type="ECO:0000256" key="2">
    <source>
        <dbReference type="ARBA" id="ARBA00005967"/>
    </source>
</evidence>
<comment type="subcellular location">
    <subcellularLocation>
        <location evidence="1">Cell membrane</location>
        <topology evidence="1">Multi-pass membrane protein</topology>
    </subcellularLocation>
</comment>
<dbReference type="GO" id="GO:0004143">
    <property type="term" value="F:ATP-dependent diacylglycerol kinase activity"/>
    <property type="evidence" value="ECO:0007669"/>
    <property type="project" value="UniProtKB-EC"/>
</dbReference>
<feature type="binding site" evidence="17">
    <location>
        <position position="72"/>
    </location>
    <ligand>
        <name>ATP</name>
        <dbReference type="ChEBI" id="CHEBI:30616"/>
    </ligand>
</feature>
<comment type="caution">
    <text evidence="20">The sequence shown here is derived from an EMBL/GenBank/DDBJ whole genome shotgun (WGS) entry which is preliminary data.</text>
</comment>
<evidence type="ECO:0000256" key="6">
    <source>
        <dbReference type="ARBA" id="ARBA00022692"/>
    </source>
</evidence>
<dbReference type="GO" id="GO:0005524">
    <property type="term" value="F:ATP binding"/>
    <property type="evidence" value="ECO:0007669"/>
    <property type="project" value="UniProtKB-KW"/>
</dbReference>
<feature type="binding site" evidence="18">
    <location>
        <position position="24"/>
    </location>
    <ligand>
        <name>a divalent metal cation</name>
        <dbReference type="ChEBI" id="CHEBI:60240"/>
    </ligand>
</feature>
<organism evidence="20 21">
    <name type="scientific">Janthinobacterium psychrotolerans</name>
    <dbReference type="NCBI Taxonomy" id="1747903"/>
    <lineage>
        <taxon>Bacteria</taxon>
        <taxon>Pseudomonadati</taxon>
        <taxon>Pseudomonadota</taxon>
        <taxon>Betaproteobacteria</taxon>
        <taxon>Burkholderiales</taxon>
        <taxon>Oxalobacteraceae</taxon>
        <taxon>Janthinobacterium</taxon>
    </lineage>
</organism>
<feature type="active site" description="Proton acceptor" evidence="15">
    <location>
        <position position="65"/>
    </location>
</feature>
<dbReference type="STRING" id="1747903.ASR47_103812"/>
<evidence type="ECO:0000256" key="7">
    <source>
        <dbReference type="ARBA" id="ARBA00022741"/>
    </source>
</evidence>
<dbReference type="InterPro" id="IPR036945">
    <property type="entry name" value="DAGK_sf"/>
</dbReference>
<comment type="cofactor">
    <cofactor evidence="18">
        <name>Mg(2+)</name>
        <dbReference type="ChEBI" id="CHEBI:18420"/>
    </cofactor>
    <text evidence="18">Mn(2+), Zn(2+), Cd(2+) and Co(2+) support activity to lesser extents.</text>
</comment>
<evidence type="ECO:0000256" key="17">
    <source>
        <dbReference type="PIRSR" id="PIRSR600829-3"/>
    </source>
</evidence>
<keyword evidence="10 19" id="KW-1133">Transmembrane helix</keyword>
<dbReference type="EMBL" id="LOCQ01000025">
    <property type="protein sequence ID" value="OBV41628.1"/>
    <property type="molecule type" value="Genomic_DNA"/>
</dbReference>
<evidence type="ECO:0000313" key="21">
    <source>
        <dbReference type="Proteomes" id="UP000092713"/>
    </source>
</evidence>
<name>A0A1A7CBE6_9BURK</name>
<keyword evidence="11" id="KW-0443">Lipid metabolism</keyword>
<keyword evidence="13" id="KW-0594">Phospholipid biosynthesis</keyword>
<evidence type="ECO:0000256" key="12">
    <source>
        <dbReference type="ARBA" id="ARBA00023136"/>
    </source>
</evidence>
<sequence length="118" mass="12941">MKNQPFHKRVVFALHGITAALRTESSFRLQCLAALVVVIVLACARPSMIWWALLLLNCGMVLAAELFNTALEQLIDHVHPALHPSIKIAKDCAAGAVLLLSISAVAVFIAFLIEYFQM</sequence>
<evidence type="ECO:0000256" key="11">
    <source>
        <dbReference type="ARBA" id="ARBA00023098"/>
    </source>
</evidence>
<keyword evidence="14" id="KW-1208">Phospholipid metabolism</keyword>
<keyword evidence="8 20" id="KW-0418">Kinase</keyword>
<feature type="binding site" evidence="18">
    <location>
        <position position="72"/>
    </location>
    <ligand>
        <name>a divalent metal cation</name>
        <dbReference type="ChEBI" id="CHEBI:60240"/>
    </ligand>
</feature>
<dbReference type="EC" id="2.7.1.107" evidence="20"/>
<dbReference type="GO" id="GO:0005886">
    <property type="term" value="C:plasma membrane"/>
    <property type="evidence" value="ECO:0007669"/>
    <property type="project" value="UniProtKB-SubCell"/>
</dbReference>
<dbReference type="Proteomes" id="UP000092713">
    <property type="component" value="Unassembled WGS sequence"/>
</dbReference>
<evidence type="ECO:0000256" key="1">
    <source>
        <dbReference type="ARBA" id="ARBA00004651"/>
    </source>
</evidence>
<evidence type="ECO:0000256" key="5">
    <source>
        <dbReference type="ARBA" id="ARBA00022679"/>
    </source>
</evidence>
<dbReference type="AlphaFoldDB" id="A0A1A7CBE6"/>
<protein>
    <submittedName>
        <fullName evidence="20">Diacylglycerol kinase (ATP)</fullName>
        <ecNumber evidence="20">2.7.1.107</ecNumber>
    </submittedName>
</protein>
<gene>
    <name evidence="20" type="ORF">ASR47_103812</name>
</gene>
<accession>A0A1A7CBE6</accession>
<keyword evidence="3" id="KW-1003">Cell membrane</keyword>
<dbReference type="PATRIC" id="fig|1747903.4.peg.5316"/>
<evidence type="ECO:0000313" key="20">
    <source>
        <dbReference type="EMBL" id="OBV41628.1"/>
    </source>
</evidence>
<evidence type="ECO:0000256" key="14">
    <source>
        <dbReference type="ARBA" id="ARBA00023264"/>
    </source>
</evidence>
<evidence type="ECO:0000256" key="19">
    <source>
        <dbReference type="SAM" id="Phobius"/>
    </source>
</evidence>
<dbReference type="PANTHER" id="PTHR34299:SF1">
    <property type="entry name" value="DIACYLGLYCEROL KINASE"/>
    <property type="match status" value="1"/>
</dbReference>
<reference evidence="20 21" key="1">
    <citation type="submission" date="2016-04" db="EMBL/GenBank/DDBJ databases">
        <title>Draft genome sequence of Janthinobacterium psychrotolerans sp. nov., isolated from freshwater sediments in Denmark.</title>
        <authorList>
            <person name="Gong X."/>
            <person name="Skrivergaard S."/>
            <person name="Korsgaard B.S."/>
            <person name="Schreiber L."/>
            <person name="Marshall I.P."/>
            <person name="Finster K."/>
            <person name="Schramm A."/>
        </authorList>
    </citation>
    <scope>NUCLEOTIDE SEQUENCE [LARGE SCALE GENOMIC DNA]</scope>
    <source>
        <strain evidence="20 21">S3-2</strain>
    </source>
</reference>
<dbReference type="CDD" id="cd14263">
    <property type="entry name" value="DAGK_IM_like"/>
    <property type="match status" value="1"/>
</dbReference>
<keyword evidence="18" id="KW-0479">Metal-binding</keyword>
<dbReference type="Gene3D" id="1.10.287.3610">
    <property type="match status" value="1"/>
</dbReference>
<feature type="transmembrane region" description="Helical" evidence="19">
    <location>
        <begin position="92"/>
        <end position="113"/>
    </location>
</feature>
<evidence type="ECO:0000256" key="18">
    <source>
        <dbReference type="PIRSR" id="PIRSR600829-4"/>
    </source>
</evidence>
<evidence type="ECO:0000256" key="9">
    <source>
        <dbReference type="ARBA" id="ARBA00022840"/>
    </source>
</evidence>
<keyword evidence="6 19" id="KW-0812">Transmembrane</keyword>
<evidence type="ECO:0000256" key="16">
    <source>
        <dbReference type="PIRSR" id="PIRSR600829-2"/>
    </source>
</evidence>
<dbReference type="GO" id="GO:0046872">
    <property type="term" value="F:metal ion binding"/>
    <property type="evidence" value="ECO:0007669"/>
    <property type="project" value="UniProtKB-KW"/>
</dbReference>